<reference evidence="1" key="2">
    <citation type="submission" date="2020-08" db="EMBL/GenBank/DDBJ databases">
        <authorList>
            <person name="Chen M."/>
            <person name="Teng W."/>
            <person name="Zhao L."/>
            <person name="Hu C."/>
            <person name="Zhou Y."/>
            <person name="Han B."/>
            <person name="Song L."/>
            <person name="Shu W."/>
        </authorList>
    </citation>
    <scope>NUCLEOTIDE SEQUENCE</scope>
    <source>
        <strain evidence="1">FACHB-1375</strain>
    </source>
</reference>
<dbReference type="Proteomes" id="UP000641646">
    <property type="component" value="Unassembled WGS sequence"/>
</dbReference>
<comment type="caution">
    <text evidence="1">The sequence shown here is derived from an EMBL/GenBank/DDBJ whole genome shotgun (WGS) entry which is preliminary data.</text>
</comment>
<dbReference type="EMBL" id="JACJPW010000043">
    <property type="protein sequence ID" value="MBD2182829.1"/>
    <property type="molecule type" value="Genomic_DNA"/>
</dbReference>
<organism evidence="1 2">
    <name type="scientific">Aerosakkonema funiforme FACHB-1375</name>
    <dbReference type="NCBI Taxonomy" id="2949571"/>
    <lineage>
        <taxon>Bacteria</taxon>
        <taxon>Bacillati</taxon>
        <taxon>Cyanobacteriota</taxon>
        <taxon>Cyanophyceae</taxon>
        <taxon>Oscillatoriophycideae</taxon>
        <taxon>Aerosakkonematales</taxon>
        <taxon>Aerosakkonemataceae</taxon>
        <taxon>Aerosakkonema</taxon>
    </lineage>
</organism>
<reference evidence="1" key="1">
    <citation type="journal article" date="2015" name="ISME J.">
        <title>Draft Genome Sequence of Streptomyces incarnatus NRRL8089, which Produces the Nucleoside Antibiotic Sinefungin.</title>
        <authorList>
            <person name="Oshima K."/>
            <person name="Hattori M."/>
            <person name="Shimizu H."/>
            <person name="Fukuda K."/>
            <person name="Nemoto M."/>
            <person name="Inagaki K."/>
            <person name="Tamura T."/>
        </authorList>
    </citation>
    <scope>NUCLEOTIDE SEQUENCE</scope>
    <source>
        <strain evidence="1">FACHB-1375</strain>
    </source>
</reference>
<keyword evidence="2" id="KW-1185">Reference proteome</keyword>
<proteinExistence type="predicted"/>
<name>A0A926ZHN8_9CYAN</name>
<protein>
    <submittedName>
        <fullName evidence="1">DUF4259 domain-containing protein</fullName>
    </submittedName>
</protein>
<dbReference type="AlphaFoldDB" id="A0A926ZHN8"/>
<dbReference type="Pfam" id="PF14078">
    <property type="entry name" value="DUF4259"/>
    <property type="match status" value="1"/>
</dbReference>
<gene>
    <name evidence="1" type="ORF">H6G03_17455</name>
</gene>
<dbReference type="RefSeq" id="WP_190465934.1">
    <property type="nucleotide sequence ID" value="NZ_JACJPW010000043.1"/>
</dbReference>
<dbReference type="InterPro" id="IPR025355">
    <property type="entry name" value="DUF4259"/>
</dbReference>
<accession>A0A926ZHN8</accession>
<evidence type="ECO:0000313" key="2">
    <source>
        <dbReference type="Proteomes" id="UP000641646"/>
    </source>
</evidence>
<sequence length="121" mass="14209">MGTWGAGNFENDGALDYLCDLVQRLEKEIKDCFTEENRADLDEDGEAVLIPSVAILSVLCEKFNVAPPKETVIKEWRETYLRIYDEQIDNLRPQEDYKQERRQVIEETFAKLERIALSFYR</sequence>
<evidence type="ECO:0000313" key="1">
    <source>
        <dbReference type="EMBL" id="MBD2182829.1"/>
    </source>
</evidence>